<protein>
    <submittedName>
        <fullName evidence="2">Methyltransferase family protein</fullName>
    </submittedName>
</protein>
<dbReference type="SUPFAM" id="SSF46785">
    <property type="entry name" value="Winged helix' DNA-binding domain"/>
    <property type="match status" value="1"/>
</dbReference>
<dbReference type="Gene3D" id="1.10.10.10">
    <property type="entry name" value="Winged helix-like DNA-binding domain superfamily/Winged helix DNA-binding domain"/>
    <property type="match status" value="1"/>
</dbReference>
<proteinExistence type="predicted"/>
<sequence>MTATQQIPAAPDADEVGAFAQRVLADQGTIFLGVLTYLGDRLGLYRAMAGAGPLDADELATRTGCAERYLREWLAAQAAGGYLTHDAGTGRFALPDEHAAVLAVEDTPASVVGGILVGAAAWADADRLAEAFRSGAGIGWQDHDPRLFEGTERFYAAGYRASLLPTWLPALDDVVGRLERGARVLDAGTGHGAPVLMMAGAFPASTFVGVDAHAGSVATATERAAALGLADQVRFEVASVTGYDRPVGGYDLVCMFDVLHDLGDPVAAAAHARASLAPDGVLMLVEPRAGDRVEDNLHPLGQLFYAASTAFCTSVALSQPGPAGGAGVALGAQAGTRRLHDVLLDAGFTRVRQAAATEVNVVIEARP</sequence>
<keyword evidence="2" id="KW-0808">Transferase</keyword>
<evidence type="ECO:0000313" key="3">
    <source>
        <dbReference type="Proteomes" id="UP000245639"/>
    </source>
</evidence>
<dbReference type="AlphaFoldDB" id="A0A2U1FRL2"/>
<dbReference type="SUPFAM" id="SSF53335">
    <property type="entry name" value="S-adenosyl-L-methionine-dependent methyltransferases"/>
    <property type="match status" value="1"/>
</dbReference>
<dbReference type="Pfam" id="PF13489">
    <property type="entry name" value="Methyltransf_23"/>
    <property type="match status" value="1"/>
</dbReference>
<evidence type="ECO:0000259" key="1">
    <source>
        <dbReference type="Pfam" id="PF21320"/>
    </source>
</evidence>
<keyword evidence="2" id="KW-0489">Methyltransferase</keyword>
<dbReference type="InterPro" id="IPR048711">
    <property type="entry name" value="WHD_Rv2258c"/>
</dbReference>
<gene>
    <name evidence="2" type="ORF">C8D89_101686</name>
</gene>
<dbReference type="Proteomes" id="UP000245639">
    <property type="component" value="Unassembled WGS sequence"/>
</dbReference>
<dbReference type="InterPro" id="IPR053173">
    <property type="entry name" value="SAM-binding_MTase"/>
</dbReference>
<dbReference type="OrthoDB" id="9801363at2"/>
<dbReference type="PANTHER" id="PTHR45128">
    <property type="entry name" value="METHYLTRANSFERASE TYPE 11"/>
    <property type="match status" value="1"/>
</dbReference>
<comment type="caution">
    <text evidence="2">The sequence shown here is derived from an EMBL/GenBank/DDBJ whole genome shotgun (WGS) entry which is preliminary data.</text>
</comment>
<evidence type="ECO:0000313" key="2">
    <source>
        <dbReference type="EMBL" id="PVZ14818.1"/>
    </source>
</evidence>
<dbReference type="RefSeq" id="WP_116706914.1">
    <property type="nucleotide sequence ID" value="NZ_QEKW01000001.1"/>
</dbReference>
<dbReference type="InterPro" id="IPR029063">
    <property type="entry name" value="SAM-dependent_MTases_sf"/>
</dbReference>
<organism evidence="2 3">
    <name type="scientific">Actinomycetospora cinnamomea</name>
    <dbReference type="NCBI Taxonomy" id="663609"/>
    <lineage>
        <taxon>Bacteria</taxon>
        <taxon>Bacillati</taxon>
        <taxon>Actinomycetota</taxon>
        <taxon>Actinomycetes</taxon>
        <taxon>Pseudonocardiales</taxon>
        <taxon>Pseudonocardiaceae</taxon>
        <taxon>Actinomycetospora</taxon>
    </lineage>
</organism>
<reference evidence="2 3" key="1">
    <citation type="submission" date="2018-04" db="EMBL/GenBank/DDBJ databases">
        <title>Genomic Encyclopedia of Type Strains, Phase IV (KMG-IV): sequencing the most valuable type-strain genomes for metagenomic binning, comparative biology and taxonomic classification.</title>
        <authorList>
            <person name="Goeker M."/>
        </authorList>
    </citation>
    <scope>NUCLEOTIDE SEQUENCE [LARGE SCALE GENOMIC DNA]</scope>
    <source>
        <strain evidence="2 3">DSM 45771</strain>
    </source>
</reference>
<feature type="domain" description="S-adenosylmethionine-dependent methyltransferase Rv2258c-like winged HTH" evidence="1">
    <location>
        <begin position="32"/>
        <end position="103"/>
    </location>
</feature>
<dbReference type="GO" id="GO:0032259">
    <property type="term" value="P:methylation"/>
    <property type="evidence" value="ECO:0007669"/>
    <property type="project" value="UniProtKB-KW"/>
</dbReference>
<dbReference type="Pfam" id="PF21320">
    <property type="entry name" value="WHD_Rv2258c"/>
    <property type="match status" value="1"/>
</dbReference>
<dbReference type="Gene3D" id="3.40.50.150">
    <property type="entry name" value="Vaccinia Virus protein VP39"/>
    <property type="match status" value="1"/>
</dbReference>
<dbReference type="EMBL" id="QEKW01000001">
    <property type="protein sequence ID" value="PVZ14818.1"/>
    <property type="molecule type" value="Genomic_DNA"/>
</dbReference>
<dbReference type="PANTHER" id="PTHR45128:SF2">
    <property type="entry name" value="METHYLTRANSFERASE DOMAIN-CONTAINING PROTEIN"/>
    <property type="match status" value="1"/>
</dbReference>
<accession>A0A2U1FRL2</accession>
<dbReference type="InterPro" id="IPR036390">
    <property type="entry name" value="WH_DNA-bd_sf"/>
</dbReference>
<dbReference type="InterPro" id="IPR036388">
    <property type="entry name" value="WH-like_DNA-bd_sf"/>
</dbReference>
<keyword evidence="3" id="KW-1185">Reference proteome</keyword>
<dbReference type="CDD" id="cd02440">
    <property type="entry name" value="AdoMet_MTases"/>
    <property type="match status" value="1"/>
</dbReference>
<name>A0A2U1FRL2_9PSEU</name>
<dbReference type="GO" id="GO:0008168">
    <property type="term" value="F:methyltransferase activity"/>
    <property type="evidence" value="ECO:0007669"/>
    <property type="project" value="UniProtKB-KW"/>
</dbReference>